<sequence>MRSYQLDKLINSNYLTWDMRVKLLLKRASLGDIVSSTPLELVAEELLMHLGDRQVQPICQCSIPAEIWTVLHSTYHHDDLITRVTTLKKLLSSSLANNQPSLVVGLTVASLVSRIHQEDTLRSAISSSQSTTISNTTFNMRRQLNMYSQNNPRPFHDTHRQSARCNPGHNTNSTCDYCGWQGHIECECRTKKRETQKSHKSSRAHPTIADDTPALELFTMAIQH</sequence>
<evidence type="ECO:0008006" key="3">
    <source>
        <dbReference type="Google" id="ProtNLM"/>
    </source>
</evidence>
<gene>
    <name evidence="1" type="ORF">KP509_13G089000</name>
</gene>
<comment type="caution">
    <text evidence="1">The sequence shown here is derived from an EMBL/GenBank/DDBJ whole genome shotgun (WGS) entry which is preliminary data.</text>
</comment>
<reference evidence="1" key="1">
    <citation type="submission" date="2021-08" db="EMBL/GenBank/DDBJ databases">
        <title>WGS assembly of Ceratopteris richardii.</title>
        <authorList>
            <person name="Marchant D.B."/>
            <person name="Chen G."/>
            <person name="Jenkins J."/>
            <person name="Shu S."/>
            <person name="Leebens-Mack J."/>
            <person name="Grimwood J."/>
            <person name="Schmutz J."/>
            <person name="Soltis P."/>
            <person name="Soltis D."/>
            <person name="Chen Z.-H."/>
        </authorList>
    </citation>
    <scope>NUCLEOTIDE SEQUENCE</scope>
    <source>
        <strain evidence="1">Whitten #5841</strain>
        <tissue evidence="1">Leaf</tissue>
    </source>
</reference>
<dbReference type="OrthoDB" id="1743470at2759"/>
<proteinExistence type="predicted"/>
<dbReference type="EMBL" id="CM035418">
    <property type="protein sequence ID" value="KAH7422068.1"/>
    <property type="molecule type" value="Genomic_DNA"/>
</dbReference>
<evidence type="ECO:0000313" key="2">
    <source>
        <dbReference type="Proteomes" id="UP000825935"/>
    </source>
</evidence>
<organism evidence="1 2">
    <name type="scientific">Ceratopteris richardii</name>
    <name type="common">Triangle waterfern</name>
    <dbReference type="NCBI Taxonomy" id="49495"/>
    <lineage>
        <taxon>Eukaryota</taxon>
        <taxon>Viridiplantae</taxon>
        <taxon>Streptophyta</taxon>
        <taxon>Embryophyta</taxon>
        <taxon>Tracheophyta</taxon>
        <taxon>Polypodiopsida</taxon>
        <taxon>Polypodiidae</taxon>
        <taxon>Polypodiales</taxon>
        <taxon>Pteridineae</taxon>
        <taxon>Pteridaceae</taxon>
        <taxon>Parkerioideae</taxon>
        <taxon>Ceratopteris</taxon>
    </lineage>
</organism>
<evidence type="ECO:0000313" key="1">
    <source>
        <dbReference type="EMBL" id="KAH7422068.1"/>
    </source>
</evidence>
<dbReference type="AlphaFoldDB" id="A0A8T2THU1"/>
<keyword evidence="2" id="KW-1185">Reference proteome</keyword>
<protein>
    <recommendedName>
        <fullName evidence="3">CCHC-type domain-containing protein</fullName>
    </recommendedName>
</protein>
<name>A0A8T2THU1_CERRI</name>
<dbReference type="Proteomes" id="UP000825935">
    <property type="component" value="Chromosome 13"/>
</dbReference>
<accession>A0A8T2THU1</accession>